<keyword evidence="3" id="KW-0677">Repeat</keyword>
<organism evidence="4 5">
    <name type="scientific">Petrolisthes cinctipes</name>
    <name type="common">Flat porcelain crab</name>
    <dbReference type="NCBI Taxonomy" id="88211"/>
    <lineage>
        <taxon>Eukaryota</taxon>
        <taxon>Metazoa</taxon>
        <taxon>Ecdysozoa</taxon>
        <taxon>Arthropoda</taxon>
        <taxon>Crustacea</taxon>
        <taxon>Multicrustacea</taxon>
        <taxon>Malacostraca</taxon>
        <taxon>Eumalacostraca</taxon>
        <taxon>Eucarida</taxon>
        <taxon>Decapoda</taxon>
        <taxon>Pleocyemata</taxon>
        <taxon>Anomura</taxon>
        <taxon>Galatheoidea</taxon>
        <taxon>Porcellanidae</taxon>
        <taxon>Petrolisthes</taxon>
    </lineage>
</organism>
<evidence type="ECO:0000256" key="2">
    <source>
        <dbReference type="ARBA" id="ARBA00022729"/>
    </source>
</evidence>
<gene>
    <name evidence="4" type="ORF">Pcinc_039060</name>
</gene>
<dbReference type="PANTHER" id="PTHR24366:SF161">
    <property type="entry name" value="TIR DOMAIN-CONTAINING PROTEIN"/>
    <property type="match status" value="1"/>
</dbReference>
<comment type="caution">
    <text evidence="4">The sequence shown here is derived from an EMBL/GenBank/DDBJ whole genome shotgun (WGS) entry which is preliminary data.</text>
</comment>
<dbReference type="Pfam" id="PF13855">
    <property type="entry name" value="LRR_8"/>
    <property type="match status" value="1"/>
</dbReference>
<dbReference type="EMBL" id="JAWQEG010006567">
    <property type="protein sequence ID" value="KAK3854466.1"/>
    <property type="molecule type" value="Genomic_DNA"/>
</dbReference>
<dbReference type="SMART" id="SM00364">
    <property type="entry name" value="LRR_BAC"/>
    <property type="match status" value="2"/>
</dbReference>
<dbReference type="SUPFAM" id="SSF52058">
    <property type="entry name" value="L domain-like"/>
    <property type="match status" value="1"/>
</dbReference>
<evidence type="ECO:0000313" key="5">
    <source>
        <dbReference type="Proteomes" id="UP001286313"/>
    </source>
</evidence>
<evidence type="ECO:0000256" key="3">
    <source>
        <dbReference type="ARBA" id="ARBA00022737"/>
    </source>
</evidence>
<dbReference type="Proteomes" id="UP001286313">
    <property type="component" value="Unassembled WGS sequence"/>
</dbReference>
<name>A0AAE1BPE0_PETCI</name>
<keyword evidence="1" id="KW-0433">Leucine-rich repeat</keyword>
<protein>
    <submittedName>
        <fullName evidence="4">Uncharacterized protein</fullName>
    </submittedName>
</protein>
<dbReference type="InterPro" id="IPR032675">
    <property type="entry name" value="LRR_dom_sf"/>
</dbReference>
<evidence type="ECO:0000256" key="1">
    <source>
        <dbReference type="ARBA" id="ARBA00022614"/>
    </source>
</evidence>
<keyword evidence="2" id="KW-0732">Signal</keyword>
<dbReference type="InterPro" id="IPR003591">
    <property type="entry name" value="Leu-rich_rpt_typical-subtyp"/>
</dbReference>
<dbReference type="InterPro" id="IPR001611">
    <property type="entry name" value="Leu-rich_rpt"/>
</dbReference>
<reference evidence="4" key="1">
    <citation type="submission" date="2023-10" db="EMBL/GenBank/DDBJ databases">
        <title>Genome assemblies of two species of porcelain crab, Petrolisthes cinctipes and Petrolisthes manimaculis (Anomura: Porcellanidae).</title>
        <authorList>
            <person name="Angst P."/>
        </authorList>
    </citation>
    <scope>NUCLEOTIDE SEQUENCE</scope>
    <source>
        <strain evidence="4">PB745_01</strain>
        <tissue evidence="4">Gill</tissue>
    </source>
</reference>
<dbReference type="SMART" id="SM00369">
    <property type="entry name" value="LRR_TYP"/>
    <property type="match status" value="3"/>
</dbReference>
<dbReference type="PROSITE" id="PS51450">
    <property type="entry name" value="LRR"/>
    <property type="match status" value="1"/>
</dbReference>
<dbReference type="AlphaFoldDB" id="A0AAE1BPE0"/>
<keyword evidence="5" id="KW-1185">Reference proteome</keyword>
<proteinExistence type="predicted"/>
<sequence>MTSGTLREVQEGALPTTSLRLVFNFNNITSFPFASLSSFSPGLLSLDLRSNALGEFPALASSTLQTLYLSNNPLGSLPVSAFVSTPSLVDLHLSNTQIPEVFTGTFTPLTQLVNLGLGNNLLRRLEEGAIQAATSLALIDLGYNTLTYVHPQAFPGFTNGWLYIHHNGLTKLEENVWRTVMQGPEAYLDPYGNPLQCGCDVAWLVSDPTLMAKVDIYTTCADGRPLISLDPEEFQAC</sequence>
<evidence type="ECO:0000313" key="4">
    <source>
        <dbReference type="EMBL" id="KAK3854466.1"/>
    </source>
</evidence>
<dbReference type="Gene3D" id="3.80.10.10">
    <property type="entry name" value="Ribonuclease Inhibitor"/>
    <property type="match status" value="1"/>
</dbReference>
<accession>A0AAE1BPE0</accession>
<dbReference type="PANTHER" id="PTHR24366">
    <property type="entry name" value="IG(IMMUNOGLOBULIN) AND LRR(LEUCINE RICH REPEAT) DOMAINS"/>
    <property type="match status" value="1"/>
</dbReference>